<evidence type="ECO:0000313" key="2">
    <source>
        <dbReference type="Proteomes" id="UP000886723"/>
    </source>
</evidence>
<reference evidence="1" key="1">
    <citation type="submission" date="2020-10" db="EMBL/GenBank/DDBJ databases">
        <authorList>
            <person name="Gilroy R."/>
        </authorList>
    </citation>
    <scope>NUCLEOTIDE SEQUENCE</scope>
    <source>
        <strain evidence="1">ChiBcec2-4451</strain>
    </source>
</reference>
<organism evidence="1 2">
    <name type="scientific">Candidatus Pullilachnospira stercoravium</name>
    <dbReference type="NCBI Taxonomy" id="2840913"/>
    <lineage>
        <taxon>Bacteria</taxon>
        <taxon>Bacillati</taxon>
        <taxon>Bacillota</taxon>
        <taxon>Clostridia</taxon>
        <taxon>Lachnospirales</taxon>
        <taxon>Lachnospiraceae</taxon>
        <taxon>Lachnospiraceae incertae sedis</taxon>
        <taxon>Candidatus Pullilachnospira</taxon>
    </lineage>
</organism>
<accession>A0A9D1NW15</accession>
<dbReference type="EMBL" id="DVON01000201">
    <property type="protein sequence ID" value="HIV13386.1"/>
    <property type="molecule type" value="Genomic_DNA"/>
</dbReference>
<dbReference type="Proteomes" id="UP000886723">
    <property type="component" value="Unassembled WGS sequence"/>
</dbReference>
<dbReference type="AlphaFoldDB" id="A0A9D1NW15"/>
<dbReference type="SUPFAM" id="SSF53850">
    <property type="entry name" value="Periplasmic binding protein-like II"/>
    <property type="match status" value="1"/>
</dbReference>
<name>A0A9D1NW15_9FIRM</name>
<gene>
    <name evidence="1" type="ORF">IAA63_09645</name>
</gene>
<evidence type="ECO:0000313" key="1">
    <source>
        <dbReference type="EMBL" id="HIV13386.1"/>
    </source>
</evidence>
<comment type="caution">
    <text evidence="1">The sequence shown here is derived from an EMBL/GenBank/DDBJ whole genome shotgun (WGS) entry which is preliminary data.</text>
</comment>
<sequence>MLNLDVEAWDTSADLYDAMEKYYERYPEGSPFLRSEPYSLWLSGRGFRIYEGKKNLEILDSQLLKRDMALCKKQAYPEGKFISREAEEYYETELEQMYRGEGEYLGCAFAGYNVEEYLRMGGGEEYILVPRYDDMGNIRMITDWNVAVLADSTNKESALHLIETILEEDNKPGWGHGVADREKNKEYLKQLHDQWVKAEVVVDGKVRAGLTEEDYQVIEEVYQKGVIVNESPVYLKFQEMMEPFFTNEGSYEACIEELRKYLELYYSE</sequence>
<reference evidence="1" key="2">
    <citation type="journal article" date="2021" name="PeerJ">
        <title>Extensive microbial diversity within the chicken gut microbiome revealed by metagenomics and culture.</title>
        <authorList>
            <person name="Gilroy R."/>
            <person name="Ravi A."/>
            <person name="Getino M."/>
            <person name="Pursley I."/>
            <person name="Horton D.L."/>
            <person name="Alikhan N.F."/>
            <person name="Baker D."/>
            <person name="Gharbi K."/>
            <person name="Hall N."/>
            <person name="Watson M."/>
            <person name="Adriaenssens E.M."/>
            <person name="Foster-Nyarko E."/>
            <person name="Jarju S."/>
            <person name="Secka A."/>
            <person name="Antonio M."/>
            <person name="Oren A."/>
            <person name="Chaudhuri R.R."/>
            <person name="La Ragione R."/>
            <person name="Hildebrand F."/>
            <person name="Pallen M.J."/>
        </authorList>
    </citation>
    <scope>NUCLEOTIDE SEQUENCE</scope>
    <source>
        <strain evidence="1">ChiBcec2-4451</strain>
    </source>
</reference>
<proteinExistence type="predicted"/>
<protein>
    <submittedName>
        <fullName evidence="1">Uncharacterized protein</fullName>
    </submittedName>
</protein>
<dbReference type="Gene3D" id="3.40.190.10">
    <property type="entry name" value="Periplasmic binding protein-like II"/>
    <property type="match status" value="1"/>
</dbReference>